<accession>A0A196SB06</accession>
<dbReference type="Proteomes" id="UP000078348">
    <property type="component" value="Unassembled WGS sequence"/>
</dbReference>
<reference evidence="2 3" key="1">
    <citation type="submission" date="2016-05" db="EMBL/GenBank/DDBJ databases">
        <title>Nuclear genome of Blastocystis sp. subtype 1 NandII.</title>
        <authorList>
            <person name="Gentekaki E."/>
            <person name="Curtis B."/>
            <person name="Stairs C."/>
            <person name="Eme L."/>
            <person name="Herman E."/>
            <person name="Klimes V."/>
            <person name="Arias M.C."/>
            <person name="Elias M."/>
            <person name="Hilliou F."/>
            <person name="Klute M."/>
            <person name="Malik S.-B."/>
            <person name="Pightling A."/>
            <person name="Rachubinski R."/>
            <person name="Salas D."/>
            <person name="Schlacht A."/>
            <person name="Suga H."/>
            <person name="Archibald J."/>
            <person name="Ball S.G."/>
            <person name="Clark G."/>
            <person name="Dacks J."/>
            <person name="Van Der Giezen M."/>
            <person name="Tsaousis A."/>
            <person name="Roger A."/>
        </authorList>
    </citation>
    <scope>NUCLEOTIDE SEQUENCE [LARGE SCALE GENOMIC DNA]</scope>
    <source>
        <strain evidence="3">ATCC 50177 / NandII</strain>
    </source>
</reference>
<feature type="region of interest" description="Disordered" evidence="1">
    <location>
        <begin position="185"/>
        <end position="221"/>
    </location>
</feature>
<proteinExistence type="predicted"/>
<organism evidence="2 3">
    <name type="scientific">Blastocystis sp. subtype 1 (strain ATCC 50177 / NandII)</name>
    <dbReference type="NCBI Taxonomy" id="478820"/>
    <lineage>
        <taxon>Eukaryota</taxon>
        <taxon>Sar</taxon>
        <taxon>Stramenopiles</taxon>
        <taxon>Bigyra</taxon>
        <taxon>Opalozoa</taxon>
        <taxon>Opalinata</taxon>
        <taxon>Blastocystidae</taxon>
        <taxon>Blastocystis</taxon>
    </lineage>
</organism>
<comment type="caution">
    <text evidence="2">The sequence shown here is derived from an EMBL/GenBank/DDBJ whole genome shotgun (WGS) entry which is preliminary data.</text>
</comment>
<protein>
    <submittedName>
        <fullName evidence="2">Uncharacterized protein</fullName>
    </submittedName>
</protein>
<sequence length="221" mass="26126">MAHYTRNCHNWFDCQSEMTIFFSLTKYDLRMCTVTQACIDLGNTGVNQYSLPGWLTLPATDAVMPYTCWANTQQQPFVIVKKTSAVPAFYTRLQDFGKNRLEWLTHLRFSGFHFALLGQSWLYHLRHRQSSLAERYDQKKDINGKIMRIREAELSEQYKGVWRLPLCGVSEQAYSNPYGMSVEQLLEREEREQQKSQSPAYKRDKEIMEKFAKRKKNKRKK</sequence>
<evidence type="ECO:0000313" key="2">
    <source>
        <dbReference type="EMBL" id="OAO13189.1"/>
    </source>
</evidence>
<dbReference type="EMBL" id="LXWW01000453">
    <property type="protein sequence ID" value="OAO13189.1"/>
    <property type="molecule type" value="Genomic_DNA"/>
</dbReference>
<name>A0A196SB06_BLAHN</name>
<keyword evidence="3" id="KW-1185">Reference proteome</keyword>
<feature type="compositionally biased region" description="Basic and acidic residues" evidence="1">
    <location>
        <begin position="201"/>
        <end position="211"/>
    </location>
</feature>
<evidence type="ECO:0000256" key="1">
    <source>
        <dbReference type="SAM" id="MobiDB-lite"/>
    </source>
</evidence>
<feature type="compositionally biased region" description="Basic and acidic residues" evidence="1">
    <location>
        <begin position="185"/>
        <end position="194"/>
    </location>
</feature>
<gene>
    <name evidence="2" type="ORF">AV274_5131</name>
</gene>
<dbReference type="AlphaFoldDB" id="A0A196SB06"/>
<feature type="compositionally biased region" description="Basic residues" evidence="1">
    <location>
        <begin position="212"/>
        <end position="221"/>
    </location>
</feature>
<dbReference type="OrthoDB" id="10463725at2759"/>
<evidence type="ECO:0000313" key="3">
    <source>
        <dbReference type="Proteomes" id="UP000078348"/>
    </source>
</evidence>